<reference evidence="1 2" key="1">
    <citation type="journal article" date="2017" name="Genome Biol. Evol.">
        <title>Phytophthora megakarya and P. palmivora, closely related causal agents of cacao black pod rot, underwent increases in genome sizes and gene numbers by different mechanisms.</title>
        <authorList>
            <person name="Ali S.S."/>
            <person name="Shao J."/>
            <person name="Lary D.J."/>
            <person name="Kronmiller B."/>
            <person name="Shen D."/>
            <person name="Strem M.D."/>
            <person name="Amoako-Attah I."/>
            <person name="Akrofi A.Y."/>
            <person name="Begoude B.A."/>
            <person name="Ten Hoopen G.M."/>
            <person name="Coulibaly K."/>
            <person name="Kebe B.I."/>
            <person name="Melnick R.L."/>
            <person name="Guiltinan M.J."/>
            <person name="Tyler B.M."/>
            <person name="Meinhardt L.W."/>
            <person name="Bailey B.A."/>
        </authorList>
    </citation>
    <scope>NUCLEOTIDE SEQUENCE [LARGE SCALE GENOMIC DNA]</scope>
    <source>
        <strain evidence="2">sbr112.9</strain>
    </source>
</reference>
<name>A0A2P4YN70_9STRA</name>
<accession>A0A2P4YN70</accession>
<proteinExistence type="predicted"/>
<evidence type="ECO:0000313" key="1">
    <source>
        <dbReference type="EMBL" id="POM79251.1"/>
    </source>
</evidence>
<gene>
    <name evidence="1" type="ORF">PHPALM_3127</name>
</gene>
<comment type="caution">
    <text evidence="1">The sequence shown here is derived from an EMBL/GenBank/DDBJ whole genome shotgun (WGS) entry which is preliminary data.</text>
</comment>
<dbReference type="AlphaFoldDB" id="A0A2P4YN70"/>
<sequence length="166" mass="19087">MVACRSRRASVRLWLLPYPLHEYEAMFWLLDEVSQYQAQVKDTEDKLAIAFQLRMYAELFCHYASCDFKTVTETLHSIRLENVAFSRLHALANAVIETRAESMAQLGVHLKNAEADAAAVRMTKKHRERLEDGFVVYMAQMAKLRSNLLRSDSLNEGTVPACFQAW</sequence>
<keyword evidence="2" id="KW-1185">Reference proteome</keyword>
<dbReference type="Proteomes" id="UP000237271">
    <property type="component" value="Unassembled WGS sequence"/>
</dbReference>
<protein>
    <submittedName>
        <fullName evidence="1">Uncharacterized protein</fullName>
    </submittedName>
</protein>
<dbReference type="EMBL" id="NCKW01001821">
    <property type="protein sequence ID" value="POM79251.1"/>
    <property type="molecule type" value="Genomic_DNA"/>
</dbReference>
<organism evidence="1 2">
    <name type="scientific">Phytophthora palmivora</name>
    <dbReference type="NCBI Taxonomy" id="4796"/>
    <lineage>
        <taxon>Eukaryota</taxon>
        <taxon>Sar</taxon>
        <taxon>Stramenopiles</taxon>
        <taxon>Oomycota</taxon>
        <taxon>Peronosporomycetes</taxon>
        <taxon>Peronosporales</taxon>
        <taxon>Peronosporaceae</taxon>
        <taxon>Phytophthora</taxon>
    </lineage>
</organism>
<evidence type="ECO:0000313" key="2">
    <source>
        <dbReference type="Proteomes" id="UP000237271"/>
    </source>
</evidence>